<keyword evidence="3" id="KW-1185">Reference proteome</keyword>
<proteinExistence type="predicted"/>
<evidence type="ECO:0000313" key="3">
    <source>
        <dbReference type="Proteomes" id="UP001140560"/>
    </source>
</evidence>
<keyword evidence="1" id="KW-0472">Membrane</keyword>
<reference evidence="2" key="1">
    <citation type="submission" date="2022-10" db="EMBL/GenBank/DDBJ databases">
        <title>Tapping the CABI collections for fungal endophytes: first genome assemblies for Collariella, Neodidymelliopsis, Ascochyta clinopodiicola, Didymella pomorum, Didymosphaeria variabile, Neocosmospora piperis and Neocucurbitaria cava.</title>
        <authorList>
            <person name="Hill R."/>
        </authorList>
    </citation>
    <scope>NUCLEOTIDE SEQUENCE</scope>
    <source>
        <strain evidence="2">IMI 356814</strain>
    </source>
</reference>
<feature type="transmembrane region" description="Helical" evidence="1">
    <location>
        <begin position="35"/>
        <end position="57"/>
    </location>
</feature>
<dbReference type="AlphaFoldDB" id="A0A9W8YHZ0"/>
<protein>
    <submittedName>
        <fullName evidence="2">Uncharacterized protein</fullName>
    </submittedName>
</protein>
<organism evidence="2 3">
    <name type="scientific">Neocucurbitaria cava</name>
    <dbReference type="NCBI Taxonomy" id="798079"/>
    <lineage>
        <taxon>Eukaryota</taxon>
        <taxon>Fungi</taxon>
        <taxon>Dikarya</taxon>
        <taxon>Ascomycota</taxon>
        <taxon>Pezizomycotina</taxon>
        <taxon>Dothideomycetes</taxon>
        <taxon>Pleosporomycetidae</taxon>
        <taxon>Pleosporales</taxon>
        <taxon>Pleosporineae</taxon>
        <taxon>Cucurbitariaceae</taxon>
        <taxon>Neocucurbitaria</taxon>
    </lineage>
</organism>
<dbReference type="EMBL" id="JAPEUY010000001">
    <property type="protein sequence ID" value="KAJ4377959.1"/>
    <property type="molecule type" value="Genomic_DNA"/>
</dbReference>
<keyword evidence="1" id="KW-1133">Transmembrane helix</keyword>
<sequence>MLDFDGGSLTKVATTTATVFDVNPPRASRVGLSSATISACLLIAQWIYLTFLLVTVIGRWLARRRQGQLSDAGKGELDDAVEEDWQRPWKTKEWMALFGLIAMAHDNDWPSTPFREKYNRSIRERWHTPNKHALRRLLHKGIIPLLIQDGGVRTEQLKSWAWSNAFPYIQLPLFRQAKNRAYFEFLVPYPHRGNKMKFLQNLVSNKQGYGITLRFSEPPPAGKIFYSEMNPPCRESSGQHASVGAESAFEALLPFKKDQVFQKAKGGSARQLDSFIKGSNLQRIPLLDSTESVLVRVESKHWSSVDIDEFVYAVAKETMPEISKLRWTAKAVWEAASRELKRCGLIVRDA</sequence>
<accession>A0A9W8YHZ0</accession>
<dbReference type="Proteomes" id="UP001140560">
    <property type="component" value="Unassembled WGS sequence"/>
</dbReference>
<dbReference type="OrthoDB" id="3770097at2759"/>
<comment type="caution">
    <text evidence="2">The sequence shown here is derived from an EMBL/GenBank/DDBJ whole genome shotgun (WGS) entry which is preliminary data.</text>
</comment>
<evidence type="ECO:0000313" key="2">
    <source>
        <dbReference type="EMBL" id="KAJ4377959.1"/>
    </source>
</evidence>
<evidence type="ECO:0000256" key="1">
    <source>
        <dbReference type="SAM" id="Phobius"/>
    </source>
</evidence>
<name>A0A9W8YHZ0_9PLEO</name>
<gene>
    <name evidence="2" type="ORF">N0V83_000789</name>
</gene>
<keyword evidence="1" id="KW-0812">Transmembrane</keyword>